<dbReference type="RefSeq" id="NP_818724.1">
    <property type="nucleotide sequence ID" value="NC_004690.1"/>
</dbReference>
<dbReference type="Proteomes" id="UP000232720">
    <property type="component" value="Genome"/>
</dbReference>
<dbReference type="OrthoDB" id="7368at10239"/>
<organism evidence="1 2">
    <name type="scientific">Adoxophyes honmai nucleopolyhedrovirus</name>
    <dbReference type="NCBI Taxonomy" id="224399"/>
    <lineage>
        <taxon>Viruses</taxon>
        <taxon>Viruses incertae sedis</taxon>
        <taxon>Naldaviricetes</taxon>
        <taxon>Lefavirales</taxon>
        <taxon>Baculoviridae</taxon>
        <taxon>Alphabaculovirus</taxon>
        <taxon>Alphabaculovirus adhonmai</taxon>
    </lineage>
</organism>
<name>Q80LL9_NPVAH</name>
<evidence type="ECO:0000313" key="2">
    <source>
        <dbReference type="Proteomes" id="UP000232720"/>
    </source>
</evidence>
<dbReference type="GeneID" id="1485827"/>
<dbReference type="InterPro" id="IPR008562">
    <property type="entry name" value="AcMNPV_C42"/>
</dbReference>
<organismHost>
    <name type="scientific">Adoxophyes honmai</name>
    <name type="common">Smaller tea tortrix moth</name>
    <dbReference type="NCBI Taxonomy" id="85585"/>
</organismHost>
<keyword evidence="2" id="KW-1185">Reference proteome</keyword>
<evidence type="ECO:0000313" key="1">
    <source>
        <dbReference type="EMBL" id="BAC67328.1"/>
    </source>
</evidence>
<accession>Q80LL9</accession>
<dbReference type="Pfam" id="PF05815">
    <property type="entry name" value="AcMNPV_Orf101"/>
    <property type="match status" value="1"/>
</dbReference>
<dbReference type="EMBL" id="AP006270">
    <property type="protein sequence ID" value="BAC67328.1"/>
    <property type="molecule type" value="Genomic_DNA"/>
</dbReference>
<dbReference type="KEGG" id="vg:1485827"/>
<protein>
    <submittedName>
        <fullName evidence="1">Budded virus/occlusion-derived virus structural protein</fullName>
    </submittedName>
</protein>
<reference evidence="1 2" key="1">
    <citation type="journal article" date="2003" name="Virology">
        <title>Genome sequence and organization of a nucleopolyhedrovirus isolated from the smaller tea tortrix, Adoxophyes honmai.</title>
        <authorList>
            <person name="Nakai M."/>
            <person name="Goto C."/>
            <person name="Kang W."/>
            <person name="Shikata M."/>
            <person name="Luque T."/>
            <person name="Kunimi Y."/>
        </authorList>
    </citation>
    <scope>NUCLEOTIDE SEQUENCE [LARGE SCALE GENOMIC DNA]</scope>
    <source>
        <strain evidence="1 2">ADN001</strain>
    </source>
</reference>
<sequence length="364" mass="42511">MSEVMLFLEIEKLKNKIDKEMQMDIWPKFFPLLSNPNATLNLSMQDLFEFLENTARHAALHNDTDSAALASGLLSNRPVTNDDNDTTTQHQRRRNLLNFKTLRNSNDKTLVNIQNLNEYRKRCIKVLQYYTMRNTTTVDFKINDIVTAMIYLAITPKYKPLYVYLEGVMFSETDCAPVITEELAHNLINLLRSIMDMPTTTVDAETVKLLRITLNKTMNYPVARYPRVLVTLNSSLNQDKRRTLEELIIDRMECIQRLEPTQVVTNMDTNKIPYCDDMDFMTELYDMIGQFPVPRMFYNAANSMFYNTMENYAIANCKFNVEDFNNIFKISTCAKEIEEKIKQTTDSLNIYLGNNLLSKRRKYT</sequence>
<proteinExistence type="predicted"/>